<evidence type="ECO:0000313" key="2">
    <source>
        <dbReference type="EMBL" id="SLM50263.1"/>
    </source>
</evidence>
<organism evidence="2 3">
    <name type="scientific">Nitrospira japonica</name>
    <dbReference type="NCBI Taxonomy" id="1325564"/>
    <lineage>
        <taxon>Bacteria</taxon>
        <taxon>Pseudomonadati</taxon>
        <taxon>Nitrospirota</taxon>
        <taxon>Nitrospiria</taxon>
        <taxon>Nitrospirales</taxon>
        <taxon>Nitrospiraceae</taxon>
        <taxon>Nitrospira</taxon>
    </lineage>
</organism>
<dbReference type="KEGG" id="nja:NSJP_4096"/>
<gene>
    <name evidence="2" type="ORF">NSJP_4096</name>
</gene>
<dbReference type="Proteomes" id="UP000192042">
    <property type="component" value="Chromosome I"/>
</dbReference>
<dbReference type="OrthoDB" id="9770889at2"/>
<dbReference type="RefSeq" id="WP_080888387.1">
    <property type="nucleotide sequence ID" value="NZ_LT828648.1"/>
</dbReference>
<accession>A0A1W1IBW6</accession>
<keyword evidence="1" id="KW-0732">Signal</keyword>
<dbReference type="AlphaFoldDB" id="A0A1W1IBW6"/>
<feature type="signal peptide" evidence="1">
    <location>
        <begin position="1"/>
        <end position="23"/>
    </location>
</feature>
<sequence>MTKPAGILTLLLMALLIPSQGWSIPAEEEPPPDPHLNEPKATTIVVRVVAHGAMVIGREVGGARVTIADAATKQILATGIQQGEAGDQNQIMRTPRTMEEPIYSSRPSAAFTTTLELNRPTFVEISAEGPLAHPASMQRTTETVLLVPGQDHTNDGIVLHLYGYLVQVERPKPGDSLIAKEDAKLRASVRTLSGTLVRPHGDWDSRKITIYGEVLIGNRIVERLQMFYSGESSSFEAPFFVPAVKDAPDGIMLRVVATDLSTGNSGMGTATYPVITERLNPALRH</sequence>
<proteinExistence type="predicted"/>
<feature type="chain" id="PRO_5010740868" evidence="1">
    <location>
        <begin position="24"/>
        <end position="285"/>
    </location>
</feature>
<keyword evidence="3" id="KW-1185">Reference proteome</keyword>
<dbReference type="STRING" id="1325564.NSJP_4096"/>
<reference evidence="2 3" key="1">
    <citation type="submission" date="2017-03" db="EMBL/GenBank/DDBJ databases">
        <authorList>
            <person name="Afonso C.L."/>
            <person name="Miller P.J."/>
            <person name="Scott M.A."/>
            <person name="Spackman E."/>
            <person name="Goraichik I."/>
            <person name="Dimitrov K.M."/>
            <person name="Suarez D.L."/>
            <person name="Swayne D.E."/>
        </authorList>
    </citation>
    <scope>NUCLEOTIDE SEQUENCE [LARGE SCALE GENOMIC DNA]</scope>
    <source>
        <strain evidence="2">Genome sequencing of Nitrospira japonica strain NJ11</strain>
    </source>
</reference>
<dbReference type="EMBL" id="LT828648">
    <property type="protein sequence ID" value="SLM50263.1"/>
    <property type="molecule type" value="Genomic_DNA"/>
</dbReference>
<evidence type="ECO:0000256" key="1">
    <source>
        <dbReference type="SAM" id="SignalP"/>
    </source>
</evidence>
<evidence type="ECO:0000313" key="3">
    <source>
        <dbReference type="Proteomes" id="UP000192042"/>
    </source>
</evidence>
<protein>
    <submittedName>
        <fullName evidence="2">Uncharacterized protein</fullName>
    </submittedName>
</protein>
<name>A0A1W1IBW6_9BACT</name>